<dbReference type="EMBL" id="GBRH01280642">
    <property type="protein sequence ID" value="JAD17253.1"/>
    <property type="molecule type" value="Transcribed_RNA"/>
</dbReference>
<reference evidence="2" key="2">
    <citation type="journal article" date="2015" name="Data Brief">
        <title>Shoot transcriptome of the giant reed, Arundo donax.</title>
        <authorList>
            <person name="Barrero R.A."/>
            <person name="Guerrero F.D."/>
            <person name="Moolhuijzen P."/>
            <person name="Goolsby J.A."/>
            <person name="Tidwell J."/>
            <person name="Bellgard S.E."/>
            <person name="Bellgard M.I."/>
        </authorList>
    </citation>
    <scope>NUCLEOTIDE SEQUENCE</scope>
    <source>
        <tissue evidence="2">Shoot tissue taken approximately 20 cm above the soil surface</tissue>
    </source>
</reference>
<proteinExistence type="predicted"/>
<sequence>MAGSLHFLPAFAFSSSAPPPTAGPVFSSRPLSPEVSPDDNLHQVLDLTTPKKQL</sequence>
<protein>
    <submittedName>
        <fullName evidence="2">Uncharacterized protein</fullName>
    </submittedName>
</protein>
<feature type="region of interest" description="Disordered" evidence="1">
    <location>
        <begin position="14"/>
        <end position="54"/>
    </location>
</feature>
<accession>A0A0A8XWW8</accession>
<organism evidence="2">
    <name type="scientific">Arundo donax</name>
    <name type="common">Giant reed</name>
    <name type="synonym">Donax arundinaceus</name>
    <dbReference type="NCBI Taxonomy" id="35708"/>
    <lineage>
        <taxon>Eukaryota</taxon>
        <taxon>Viridiplantae</taxon>
        <taxon>Streptophyta</taxon>
        <taxon>Embryophyta</taxon>
        <taxon>Tracheophyta</taxon>
        <taxon>Spermatophyta</taxon>
        <taxon>Magnoliopsida</taxon>
        <taxon>Liliopsida</taxon>
        <taxon>Poales</taxon>
        <taxon>Poaceae</taxon>
        <taxon>PACMAD clade</taxon>
        <taxon>Arundinoideae</taxon>
        <taxon>Arundineae</taxon>
        <taxon>Arundo</taxon>
    </lineage>
</organism>
<evidence type="ECO:0000256" key="1">
    <source>
        <dbReference type="SAM" id="MobiDB-lite"/>
    </source>
</evidence>
<reference evidence="2" key="1">
    <citation type="submission" date="2014-09" db="EMBL/GenBank/DDBJ databases">
        <authorList>
            <person name="Magalhaes I.L.F."/>
            <person name="Oliveira U."/>
            <person name="Santos F.R."/>
            <person name="Vidigal T.H.D.A."/>
            <person name="Brescovit A.D."/>
            <person name="Santos A.J."/>
        </authorList>
    </citation>
    <scope>NUCLEOTIDE SEQUENCE</scope>
    <source>
        <tissue evidence="2">Shoot tissue taken approximately 20 cm above the soil surface</tissue>
    </source>
</reference>
<dbReference type="AlphaFoldDB" id="A0A0A8XWW8"/>
<evidence type="ECO:0000313" key="2">
    <source>
        <dbReference type="EMBL" id="JAD17253.1"/>
    </source>
</evidence>
<name>A0A0A8XWW8_ARUDO</name>